<dbReference type="STRING" id="226506.SAMN04488519_1036"/>
<sequence>MENLIYQAFVKKAFENLDFVEQEVMQSLKEIALSGEFKDIKDLVEMEGLEFMLSDFDQASDPNIHILSYLLKSILIAKEDLEAWNGKEYLKEST</sequence>
<evidence type="ECO:0000313" key="1">
    <source>
        <dbReference type="EMBL" id="SFN98037.1"/>
    </source>
</evidence>
<evidence type="ECO:0000313" key="2">
    <source>
        <dbReference type="Proteomes" id="UP000199564"/>
    </source>
</evidence>
<organism evidence="1 2">
    <name type="scientific">Algoriphagus ornithinivorans</name>
    <dbReference type="NCBI Taxonomy" id="226506"/>
    <lineage>
        <taxon>Bacteria</taxon>
        <taxon>Pseudomonadati</taxon>
        <taxon>Bacteroidota</taxon>
        <taxon>Cytophagia</taxon>
        <taxon>Cytophagales</taxon>
        <taxon>Cyclobacteriaceae</taxon>
        <taxon>Algoriphagus</taxon>
    </lineage>
</organism>
<reference evidence="2" key="1">
    <citation type="submission" date="2016-10" db="EMBL/GenBank/DDBJ databases">
        <authorList>
            <person name="Varghese N."/>
            <person name="Submissions S."/>
        </authorList>
    </citation>
    <scope>NUCLEOTIDE SEQUENCE [LARGE SCALE GENOMIC DNA]</scope>
    <source>
        <strain evidence="2">DSM 15282</strain>
    </source>
</reference>
<dbReference type="EMBL" id="FOVW01000003">
    <property type="protein sequence ID" value="SFN98037.1"/>
    <property type="molecule type" value="Genomic_DNA"/>
</dbReference>
<dbReference type="AlphaFoldDB" id="A0A1I5DFY5"/>
<protein>
    <submittedName>
        <fullName evidence="1">Uncharacterized protein</fullName>
    </submittedName>
</protein>
<dbReference type="Proteomes" id="UP000199564">
    <property type="component" value="Unassembled WGS sequence"/>
</dbReference>
<gene>
    <name evidence="1" type="ORF">SAMN04488519_1036</name>
</gene>
<name>A0A1I5DFY5_9BACT</name>
<proteinExistence type="predicted"/>
<keyword evidence="2" id="KW-1185">Reference proteome</keyword>
<dbReference type="RefSeq" id="WP_091650991.1">
    <property type="nucleotide sequence ID" value="NZ_FOVW01000003.1"/>
</dbReference>
<accession>A0A1I5DFY5</accession>